<reference evidence="2" key="1">
    <citation type="submission" date="2021-02" db="EMBL/GenBank/DDBJ databases">
        <authorList>
            <person name="Dougan E. K."/>
            <person name="Rhodes N."/>
            <person name="Thang M."/>
            <person name="Chan C."/>
        </authorList>
    </citation>
    <scope>NUCLEOTIDE SEQUENCE</scope>
</reference>
<organism evidence="2 3">
    <name type="scientific">Symbiodinium pilosum</name>
    <name type="common">Dinoflagellate</name>
    <dbReference type="NCBI Taxonomy" id="2952"/>
    <lineage>
        <taxon>Eukaryota</taxon>
        <taxon>Sar</taxon>
        <taxon>Alveolata</taxon>
        <taxon>Dinophyceae</taxon>
        <taxon>Suessiales</taxon>
        <taxon>Symbiodiniaceae</taxon>
        <taxon>Symbiodinium</taxon>
    </lineage>
</organism>
<feature type="coiled-coil region" evidence="1">
    <location>
        <begin position="275"/>
        <end position="317"/>
    </location>
</feature>
<accession>A0A812N556</accession>
<evidence type="ECO:0000313" key="3">
    <source>
        <dbReference type="Proteomes" id="UP000649617"/>
    </source>
</evidence>
<dbReference type="Proteomes" id="UP000649617">
    <property type="component" value="Unassembled WGS sequence"/>
</dbReference>
<protein>
    <recommendedName>
        <fullName evidence="4">BART domain-containing protein</fullName>
    </recommendedName>
</protein>
<name>A0A812N556_SYMPI</name>
<dbReference type="AlphaFoldDB" id="A0A812N556"/>
<sequence>MLFALPGHVGGEMEEAREFIAHRFCAFALKTLNEDMDPLFEKFLSIFDQDAKEFLQQGETHEQYAAYLEYTATLEEHASNFALQEGYSPGDAGTFLKQLQRAIEEDKVHAEKQVEAFLVHMEKQRRLKLGPDAPPMEQGEVELMKALFRPQTVEDMMEMLLHMTEYTSFSSLMRAKVQQKKFIREMERRKKELMMGETGLAHRFIHFAMKLLNDDLHEFYTRWMPVFAQEAENLQNQGHTHEQYAAFEEYTSVIETRLLDFCAQEGFEQDARGLFDELQRVLQKDQEQVDAQLKRVLAEVEQRKEQMRARATEEADAEKPLILICKPAALGDLMHSLIQQTEYQNFSASMRFRVEQDRMMRMLLAGLQEESAVQGALPAPDADLEVVDVEIDDSRVPAAVPCIGTMTVTVPEGCEAGSQLSLTAPDGQQVCVTIPGGLSPGMSFEVPCRSGGYGGGYSAPAVPAPGYAR</sequence>
<evidence type="ECO:0000256" key="1">
    <source>
        <dbReference type="SAM" id="Coils"/>
    </source>
</evidence>
<proteinExistence type="predicted"/>
<gene>
    <name evidence="2" type="ORF">SPIL2461_LOCUS6623</name>
</gene>
<evidence type="ECO:0000313" key="2">
    <source>
        <dbReference type="EMBL" id="CAE7294359.1"/>
    </source>
</evidence>
<dbReference type="OrthoDB" id="429805at2759"/>
<keyword evidence="1" id="KW-0175">Coiled coil</keyword>
<keyword evidence="3" id="KW-1185">Reference proteome</keyword>
<comment type="caution">
    <text evidence="2">The sequence shown here is derived from an EMBL/GenBank/DDBJ whole genome shotgun (WGS) entry which is preliminary data.</text>
</comment>
<evidence type="ECO:0008006" key="4">
    <source>
        <dbReference type="Google" id="ProtNLM"/>
    </source>
</evidence>
<dbReference type="EMBL" id="CAJNIZ010010125">
    <property type="protein sequence ID" value="CAE7294359.1"/>
    <property type="molecule type" value="Genomic_DNA"/>
</dbReference>